<sequence>MNCLSANSSAESTKSRKLLRFSPKLRKRKSEKGVHGVAMATSNDAHVPNGLNDRERLAKNIPARWRPALIVTGRSIIDVSFLAAQRPSRPGFILQASGLKYRPLFEETLAVNYNTESGVAPSIYVLGEKGGSQAMPDGVSVMDSEPGGEKLVTVLLFEFPVWLIAEPDVSYRTAELPDRSAGDTNFVRTTSGNGHSLDLPRATITDLAVTSHVLWSLCPAGQNNDCGWSEVSSRTML</sequence>
<evidence type="ECO:0000313" key="2">
    <source>
        <dbReference type="Proteomes" id="UP001283361"/>
    </source>
</evidence>
<dbReference type="Proteomes" id="UP001283361">
    <property type="component" value="Unassembled WGS sequence"/>
</dbReference>
<accession>A0AAE0YFN7</accession>
<name>A0AAE0YFN7_9GAST</name>
<dbReference type="AlphaFoldDB" id="A0AAE0YFN7"/>
<gene>
    <name evidence="1" type="ORF">RRG08_060026</name>
</gene>
<protein>
    <submittedName>
        <fullName evidence="1">Uncharacterized protein</fullName>
    </submittedName>
</protein>
<evidence type="ECO:0000313" key="1">
    <source>
        <dbReference type="EMBL" id="KAK3742524.1"/>
    </source>
</evidence>
<organism evidence="1 2">
    <name type="scientific">Elysia crispata</name>
    <name type="common">lettuce slug</name>
    <dbReference type="NCBI Taxonomy" id="231223"/>
    <lineage>
        <taxon>Eukaryota</taxon>
        <taxon>Metazoa</taxon>
        <taxon>Spiralia</taxon>
        <taxon>Lophotrochozoa</taxon>
        <taxon>Mollusca</taxon>
        <taxon>Gastropoda</taxon>
        <taxon>Heterobranchia</taxon>
        <taxon>Euthyneura</taxon>
        <taxon>Panpulmonata</taxon>
        <taxon>Sacoglossa</taxon>
        <taxon>Placobranchoidea</taxon>
        <taxon>Plakobranchidae</taxon>
        <taxon>Elysia</taxon>
    </lineage>
</organism>
<dbReference type="EMBL" id="JAWDGP010006349">
    <property type="protein sequence ID" value="KAK3742524.1"/>
    <property type="molecule type" value="Genomic_DNA"/>
</dbReference>
<comment type="caution">
    <text evidence="1">The sequence shown here is derived from an EMBL/GenBank/DDBJ whole genome shotgun (WGS) entry which is preliminary data.</text>
</comment>
<keyword evidence="2" id="KW-1185">Reference proteome</keyword>
<reference evidence="1" key="1">
    <citation type="journal article" date="2023" name="G3 (Bethesda)">
        <title>A reference genome for the long-term kleptoplast-retaining sea slug Elysia crispata morphotype clarki.</title>
        <authorList>
            <person name="Eastman K.E."/>
            <person name="Pendleton A.L."/>
            <person name="Shaikh M.A."/>
            <person name="Suttiyut T."/>
            <person name="Ogas R."/>
            <person name="Tomko P."/>
            <person name="Gavelis G."/>
            <person name="Widhalm J.R."/>
            <person name="Wisecaver J.H."/>
        </authorList>
    </citation>
    <scope>NUCLEOTIDE SEQUENCE</scope>
    <source>
        <strain evidence="1">ECLA1</strain>
    </source>
</reference>
<proteinExistence type="predicted"/>